<organism evidence="1 2">
    <name type="scientific">Pseudogemmobacter faecipullorum</name>
    <dbReference type="NCBI Taxonomy" id="2755041"/>
    <lineage>
        <taxon>Bacteria</taxon>
        <taxon>Pseudomonadati</taxon>
        <taxon>Pseudomonadota</taxon>
        <taxon>Alphaproteobacteria</taxon>
        <taxon>Rhodobacterales</taxon>
        <taxon>Paracoccaceae</taxon>
        <taxon>Pseudogemmobacter</taxon>
    </lineage>
</organism>
<evidence type="ECO:0000313" key="1">
    <source>
        <dbReference type="EMBL" id="MCB5411833.1"/>
    </source>
</evidence>
<dbReference type="RefSeq" id="WP_226937283.1">
    <property type="nucleotide sequence ID" value="NZ_JACDXX010000021.1"/>
</dbReference>
<gene>
    <name evidence="1" type="ORF">H0485_17710</name>
</gene>
<protein>
    <submittedName>
        <fullName evidence="1">Uncharacterized protein</fullName>
    </submittedName>
</protein>
<dbReference type="EMBL" id="JACDXX010000021">
    <property type="protein sequence ID" value="MCB5411833.1"/>
    <property type="molecule type" value="Genomic_DNA"/>
</dbReference>
<keyword evidence="2" id="KW-1185">Reference proteome</keyword>
<evidence type="ECO:0000313" key="2">
    <source>
        <dbReference type="Proteomes" id="UP001198571"/>
    </source>
</evidence>
<comment type="caution">
    <text evidence="1">The sequence shown here is derived from an EMBL/GenBank/DDBJ whole genome shotgun (WGS) entry which is preliminary data.</text>
</comment>
<name>A0ABS8CR40_9RHOB</name>
<dbReference type="Proteomes" id="UP001198571">
    <property type="component" value="Unassembled WGS sequence"/>
</dbReference>
<proteinExistence type="predicted"/>
<sequence>MEQGLSVGEVELLVKREDLRPVVKQNVGGQVQNISPELLHRVSIAMGMPVGISLTRGGRRGELVASFDSTADVERLCELLERAGSLEP</sequence>
<reference evidence="1 2" key="1">
    <citation type="submission" date="2020-07" db="EMBL/GenBank/DDBJ databases">
        <title>Pseudogemmobacter sp. nov., isolated from poultry manure in Taiwan.</title>
        <authorList>
            <person name="Lin S.-Y."/>
            <person name="Tang Y.-S."/>
            <person name="Young C.-C."/>
        </authorList>
    </citation>
    <scope>NUCLEOTIDE SEQUENCE [LARGE SCALE GENOMIC DNA]</scope>
    <source>
        <strain evidence="1 2">CC-YST710</strain>
    </source>
</reference>
<accession>A0ABS8CR40</accession>